<dbReference type="Proteomes" id="UP000195402">
    <property type="component" value="Unassembled WGS sequence"/>
</dbReference>
<reference evidence="1 2" key="1">
    <citation type="journal article" date="2017" name="Mol. Plant">
        <title>The Genome of Medicinal Plant Macleaya cordata Provides New Insights into Benzylisoquinoline Alkaloids Metabolism.</title>
        <authorList>
            <person name="Liu X."/>
            <person name="Liu Y."/>
            <person name="Huang P."/>
            <person name="Ma Y."/>
            <person name="Qing Z."/>
            <person name="Tang Q."/>
            <person name="Cao H."/>
            <person name="Cheng P."/>
            <person name="Zheng Y."/>
            <person name="Yuan Z."/>
            <person name="Zhou Y."/>
            <person name="Liu J."/>
            <person name="Tang Z."/>
            <person name="Zhuo Y."/>
            <person name="Zhang Y."/>
            <person name="Yu L."/>
            <person name="Huang J."/>
            <person name="Yang P."/>
            <person name="Peng Q."/>
            <person name="Zhang J."/>
            <person name="Jiang W."/>
            <person name="Zhang Z."/>
            <person name="Lin K."/>
            <person name="Ro D.K."/>
            <person name="Chen X."/>
            <person name="Xiong X."/>
            <person name="Shang Y."/>
            <person name="Huang S."/>
            <person name="Zeng J."/>
        </authorList>
    </citation>
    <scope>NUCLEOTIDE SEQUENCE [LARGE SCALE GENOMIC DNA]</scope>
    <source>
        <strain evidence="2">cv. BLH2017</strain>
        <tissue evidence="1">Root</tissue>
    </source>
</reference>
<organism evidence="1 2">
    <name type="scientific">Macleaya cordata</name>
    <name type="common">Five-seeded plume-poppy</name>
    <name type="synonym">Bocconia cordata</name>
    <dbReference type="NCBI Taxonomy" id="56857"/>
    <lineage>
        <taxon>Eukaryota</taxon>
        <taxon>Viridiplantae</taxon>
        <taxon>Streptophyta</taxon>
        <taxon>Embryophyta</taxon>
        <taxon>Tracheophyta</taxon>
        <taxon>Spermatophyta</taxon>
        <taxon>Magnoliopsida</taxon>
        <taxon>Ranunculales</taxon>
        <taxon>Papaveraceae</taxon>
        <taxon>Papaveroideae</taxon>
        <taxon>Macleaya</taxon>
    </lineage>
</organism>
<gene>
    <name evidence="1" type="ORF">BVC80_1835g127</name>
</gene>
<protein>
    <submittedName>
        <fullName evidence="1">Uncharacterized protein</fullName>
    </submittedName>
</protein>
<evidence type="ECO:0000313" key="1">
    <source>
        <dbReference type="EMBL" id="OVA17749.1"/>
    </source>
</evidence>
<dbReference type="InParanoid" id="A0A200R4W7"/>
<name>A0A200R4W7_MACCD</name>
<evidence type="ECO:0000313" key="2">
    <source>
        <dbReference type="Proteomes" id="UP000195402"/>
    </source>
</evidence>
<accession>A0A200R4W7</accession>
<proteinExistence type="predicted"/>
<dbReference type="EMBL" id="MVGT01000437">
    <property type="protein sequence ID" value="OVA17749.1"/>
    <property type="molecule type" value="Genomic_DNA"/>
</dbReference>
<comment type="caution">
    <text evidence="1">The sequence shown here is derived from an EMBL/GenBank/DDBJ whole genome shotgun (WGS) entry which is preliminary data.</text>
</comment>
<sequence>MMTMIMIIAGVPTSIGSKLPDNPKIGPEELVLQQVMVSALSAPPLGRSGFQDLLGRKGLMLLESVAVLHLKF</sequence>
<dbReference type="AlphaFoldDB" id="A0A200R4W7"/>
<keyword evidence="2" id="KW-1185">Reference proteome</keyword>